<organism evidence="1 2">
    <name type="scientific">[Clostridium] leptum DSM 753</name>
    <dbReference type="NCBI Taxonomy" id="428125"/>
    <lineage>
        <taxon>Bacteria</taxon>
        <taxon>Bacillati</taxon>
        <taxon>Bacillota</taxon>
        <taxon>Clostridia</taxon>
        <taxon>Eubacteriales</taxon>
        <taxon>Oscillospiraceae</taxon>
        <taxon>Oscillospiraceae incertae sedis</taxon>
    </lineage>
</organism>
<gene>
    <name evidence="1" type="ORF">CLOLEP_03003</name>
</gene>
<name>A7VWN4_9FIRM</name>
<comment type="caution">
    <text evidence="1">The sequence shown here is derived from an EMBL/GenBank/DDBJ whole genome shotgun (WGS) entry which is preliminary data.</text>
</comment>
<protein>
    <submittedName>
        <fullName evidence="1">Uncharacterized protein</fullName>
    </submittedName>
</protein>
<evidence type="ECO:0000313" key="1">
    <source>
        <dbReference type="EMBL" id="EDO60181.1"/>
    </source>
</evidence>
<dbReference type="EMBL" id="ABCB02000020">
    <property type="protein sequence ID" value="EDO60181.1"/>
    <property type="molecule type" value="Genomic_DNA"/>
</dbReference>
<dbReference type="Proteomes" id="UP000003490">
    <property type="component" value="Unassembled WGS sequence"/>
</dbReference>
<accession>A7VWN4</accession>
<dbReference type="AntiFam" id="ANF00014">
    <property type="entry name" value="tRNA translation"/>
</dbReference>
<evidence type="ECO:0000313" key="2">
    <source>
        <dbReference type="Proteomes" id="UP000003490"/>
    </source>
</evidence>
<sequence>MTESKSVALPLGYTPIKRNLGAICGQYKVVRISLTVMGWKMGLEPTVSSATNWRFNQLSYIHHMARQKGLEPLTPCLEGRCSIQLSYWRMGHYFARSGVK</sequence>
<dbReference type="AlphaFoldDB" id="A7VWN4"/>
<reference evidence="1 2" key="2">
    <citation type="submission" date="2007-08" db="EMBL/GenBank/DDBJ databases">
        <authorList>
            <person name="Fulton L."/>
            <person name="Clifton S."/>
            <person name="Fulton B."/>
            <person name="Xu J."/>
            <person name="Minx P."/>
            <person name="Pepin K.H."/>
            <person name="Johnson M."/>
            <person name="Thiruvilangam P."/>
            <person name="Bhonagiri V."/>
            <person name="Nash W.E."/>
            <person name="Wang C."/>
            <person name="Mardis E.R."/>
            <person name="Wilson R.K."/>
        </authorList>
    </citation>
    <scope>NUCLEOTIDE SEQUENCE [LARGE SCALE GENOMIC DNA]</scope>
    <source>
        <strain evidence="1 2">DSM 753</strain>
    </source>
</reference>
<dbReference type="HOGENOM" id="CLU_2300910_0_0_9"/>
<proteinExistence type="predicted"/>
<reference evidence="1 2" key="1">
    <citation type="submission" date="2007-08" db="EMBL/GenBank/DDBJ databases">
        <title>Draft genome sequence of Clostridium leptum (DSM 753).</title>
        <authorList>
            <person name="Sudarsanam P."/>
            <person name="Ley R."/>
            <person name="Guruge J."/>
            <person name="Turnbaugh P.J."/>
            <person name="Mahowald M."/>
            <person name="Liep D."/>
            <person name="Gordon J."/>
        </authorList>
    </citation>
    <scope>NUCLEOTIDE SEQUENCE [LARGE SCALE GENOMIC DNA]</scope>
    <source>
        <strain evidence="1 2">DSM 753</strain>
    </source>
</reference>